<feature type="domain" description="3CxxC-type" evidence="4">
    <location>
        <begin position="15"/>
        <end position="79"/>
    </location>
</feature>
<dbReference type="Pfam" id="PF17180">
    <property type="entry name" value="Zn_ribbon_3CxxC_2"/>
    <property type="match status" value="1"/>
</dbReference>
<gene>
    <name evidence="5" type="ORF">GBAR_LOCUS31803</name>
</gene>
<accession>A0AA35U3Y9</accession>
<evidence type="ECO:0000313" key="6">
    <source>
        <dbReference type="Proteomes" id="UP001174909"/>
    </source>
</evidence>
<dbReference type="SMART" id="SM01328">
    <property type="entry name" value="zf-3CxxC"/>
    <property type="match status" value="1"/>
</dbReference>
<evidence type="ECO:0000256" key="3">
    <source>
        <dbReference type="ARBA" id="ARBA00022833"/>
    </source>
</evidence>
<dbReference type="Proteomes" id="UP001174909">
    <property type="component" value="Unassembled WGS sequence"/>
</dbReference>
<keyword evidence="2" id="KW-0863">Zinc-finger</keyword>
<dbReference type="InterPro" id="IPR027377">
    <property type="entry name" value="ZAR1/RTP1-5-like_Znf-3CxxC"/>
</dbReference>
<dbReference type="AlphaFoldDB" id="A0AA35U3Y9"/>
<proteinExistence type="predicted"/>
<protein>
    <submittedName>
        <fullName evidence="5">Zinc finger CCHC domain-containing protein 24</fullName>
    </submittedName>
</protein>
<evidence type="ECO:0000259" key="4">
    <source>
        <dbReference type="SMART" id="SM01328"/>
    </source>
</evidence>
<keyword evidence="1" id="KW-0479">Metal-binding</keyword>
<keyword evidence="6" id="KW-1185">Reference proteome</keyword>
<dbReference type="InterPro" id="IPR033446">
    <property type="entry name" value="ZCCHC24_Znf-3CxxC"/>
</dbReference>
<evidence type="ECO:0000313" key="5">
    <source>
        <dbReference type="EMBL" id="CAI8058491.1"/>
    </source>
</evidence>
<organism evidence="5 6">
    <name type="scientific">Geodia barretti</name>
    <name type="common">Barrett's horny sponge</name>
    <dbReference type="NCBI Taxonomy" id="519541"/>
    <lineage>
        <taxon>Eukaryota</taxon>
        <taxon>Metazoa</taxon>
        <taxon>Porifera</taxon>
        <taxon>Demospongiae</taxon>
        <taxon>Heteroscleromorpha</taxon>
        <taxon>Tetractinellida</taxon>
        <taxon>Astrophorina</taxon>
        <taxon>Geodiidae</taxon>
        <taxon>Geodia</taxon>
    </lineage>
</organism>
<sequence>MSSHSKKTPYQGRRRTFGYFCCRSCKRTWNSGNSWANRGQKCKRCWRMIYPHIQRPLKRPTKKEKKPHLMDLCGMCEELEYSCRLLTQQPRRQRQ</sequence>
<keyword evidence="3" id="KW-0862">Zinc</keyword>
<evidence type="ECO:0000256" key="1">
    <source>
        <dbReference type="ARBA" id="ARBA00022723"/>
    </source>
</evidence>
<dbReference type="GO" id="GO:0008270">
    <property type="term" value="F:zinc ion binding"/>
    <property type="evidence" value="ECO:0007669"/>
    <property type="project" value="UniProtKB-KW"/>
</dbReference>
<reference evidence="5" key="1">
    <citation type="submission" date="2023-03" db="EMBL/GenBank/DDBJ databases">
        <authorList>
            <person name="Steffen K."/>
            <person name="Cardenas P."/>
        </authorList>
    </citation>
    <scope>NUCLEOTIDE SEQUENCE</scope>
</reference>
<comment type="caution">
    <text evidence="5">The sequence shown here is derived from an EMBL/GenBank/DDBJ whole genome shotgun (WGS) entry which is preliminary data.</text>
</comment>
<dbReference type="EMBL" id="CASHTH010004520">
    <property type="protein sequence ID" value="CAI8058491.1"/>
    <property type="molecule type" value="Genomic_DNA"/>
</dbReference>
<evidence type="ECO:0000256" key="2">
    <source>
        <dbReference type="ARBA" id="ARBA00022771"/>
    </source>
</evidence>
<name>A0AA35U3Y9_GEOBA</name>